<dbReference type="EMBL" id="KQ090376">
    <property type="protein sequence ID" value="KMS96512.1"/>
    <property type="molecule type" value="Genomic_DNA"/>
</dbReference>
<dbReference type="Proteomes" id="UP000035740">
    <property type="component" value="Unassembled WGS sequence"/>
</dbReference>
<keyword evidence="2" id="KW-1185">Reference proteome</keyword>
<proteinExistence type="predicted"/>
<name>A0A0J8B9K3_BETVV</name>
<sequence length="89" mass="10589">MRVCSLSSFGVFLSFSPISSIHPPKRPENNDSSLEGRRRIHCRRQKDEKSFNFGFFLSFVDYPVRHGSRRAKIRWYARRSLKHKLEEDC</sequence>
<dbReference type="Gramene" id="KMS96512">
    <property type="protein sequence ID" value="KMS96512"/>
    <property type="gene ID" value="BVRB_9g224530"/>
</dbReference>
<reference evidence="1 2" key="1">
    <citation type="journal article" date="2014" name="Nature">
        <title>The genome of the recently domesticated crop plant sugar beet (Beta vulgaris).</title>
        <authorList>
            <person name="Dohm J.C."/>
            <person name="Minoche A.E."/>
            <person name="Holtgrawe D."/>
            <person name="Capella-Gutierrez S."/>
            <person name="Zakrzewski F."/>
            <person name="Tafer H."/>
            <person name="Rupp O."/>
            <person name="Sorensen T.R."/>
            <person name="Stracke R."/>
            <person name="Reinhardt R."/>
            <person name="Goesmann A."/>
            <person name="Kraft T."/>
            <person name="Schulz B."/>
            <person name="Stadler P.F."/>
            <person name="Schmidt T."/>
            <person name="Gabaldon T."/>
            <person name="Lehrach H."/>
            <person name="Weisshaar B."/>
            <person name="Himmelbauer H."/>
        </authorList>
    </citation>
    <scope>NUCLEOTIDE SEQUENCE [LARGE SCALE GENOMIC DNA]</scope>
    <source>
        <tissue evidence="1">Taproot</tissue>
    </source>
</reference>
<protein>
    <submittedName>
        <fullName evidence="1">Uncharacterized protein</fullName>
    </submittedName>
</protein>
<evidence type="ECO:0000313" key="1">
    <source>
        <dbReference type="EMBL" id="KMS96512.1"/>
    </source>
</evidence>
<accession>A0A0J8B9K3</accession>
<evidence type="ECO:0000313" key="2">
    <source>
        <dbReference type="Proteomes" id="UP000035740"/>
    </source>
</evidence>
<gene>
    <name evidence="1" type="ORF">BVRB_9g224530</name>
</gene>
<dbReference type="AlphaFoldDB" id="A0A0J8B9K3"/>
<organism evidence="1 2">
    <name type="scientific">Beta vulgaris subsp. vulgaris</name>
    <name type="common">Beet</name>
    <dbReference type="NCBI Taxonomy" id="3555"/>
    <lineage>
        <taxon>Eukaryota</taxon>
        <taxon>Viridiplantae</taxon>
        <taxon>Streptophyta</taxon>
        <taxon>Embryophyta</taxon>
        <taxon>Tracheophyta</taxon>
        <taxon>Spermatophyta</taxon>
        <taxon>Magnoliopsida</taxon>
        <taxon>eudicotyledons</taxon>
        <taxon>Gunneridae</taxon>
        <taxon>Pentapetalae</taxon>
        <taxon>Caryophyllales</taxon>
        <taxon>Chenopodiaceae</taxon>
        <taxon>Betoideae</taxon>
        <taxon>Beta</taxon>
    </lineage>
</organism>